<name>A0A1M6AYA9_9ACTN</name>
<feature type="region of interest" description="Disordered" evidence="1">
    <location>
        <begin position="65"/>
        <end position="100"/>
    </location>
</feature>
<dbReference type="AlphaFoldDB" id="A0A1M6AYA9"/>
<keyword evidence="2" id="KW-0472">Membrane</keyword>
<evidence type="ECO:0000256" key="2">
    <source>
        <dbReference type="SAM" id="Phobius"/>
    </source>
</evidence>
<dbReference type="RefSeq" id="WP_073185802.1">
    <property type="nucleotide sequence ID" value="NZ_FQZG01000005.1"/>
</dbReference>
<gene>
    <name evidence="4" type="ORF">SAMN02745244_00324</name>
</gene>
<accession>A0A1M6AYA9</accession>
<evidence type="ECO:0000259" key="3">
    <source>
        <dbReference type="Pfam" id="PF10708"/>
    </source>
</evidence>
<dbReference type="Pfam" id="PF10708">
    <property type="entry name" value="DUF2510"/>
    <property type="match status" value="1"/>
</dbReference>
<protein>
    <recommendedName>
        <fullName evidence="3">DUF2510 domain-containing protein</fullName>
    </recommendedName>
</protein>
<keyword evidence="2" id="KW-0812">Transmembrane</keyword>
<keyword evidence="2" id="KW-1133">Transmembrane helix</keyword>
<feature type="compositionally biased region" description="Low complexity" evidence="1">
    <location>
        <begin position="87"/>
        <end position="97"/>
    </location>
</feature>
<dbReference type="STRING" id="1123357.SAMN02745244_00324"/>
<evidence type="ECO:0000313" key="5">
    <source>
        <dbReference type="Proteomes" id="UP000184512"/>
    </source>
</evidence>
<dbReference type="Proteomes" id="UP000184512">
    <property type="component" value="Unassembled WGS sequence"/>
</dbReference>
<dbReference type="EMBL" id="FQZG01000005">
    <property type="protein sequence ID" value="SHI41499.1"/>
    <property type="molecule type" value="Genomic_DNA"/>
</dbReference>
<proteinExistence type="predicted"/>
<dbReference type="InterPro" id="IPR018929">
    <property type="entry name" value="DUF2510"/>
</dbReference>
<feature type="domain" description="DUF2510" evidence="3">
    <location>
        <begin position="4"/>
        <end position="34"/>
    </location>
</feature>
<sequence length="280" mass="30994">MARPGWYADPTAPDGRRYWDGQRWMDTSAPRKPSNTWLWLGITLVVVASLVVGLILWPSGGNVFGATPEDPRSSKPTGKQWDERVPSETPSPTPVETGFGESITCPYADSTPNSEVVDGRLSAGGLSIEAPGGKWVEQPAWISWMWDDNSMIRSIAPGWISNVNLGHIRVSDGFSSSLPRAAEEFMSCMASSGMFDGFERRERLRSEDYNVDGRIGWRLTSNIYVTNQLFQGIEGDTVDLVLIPTDDKNRIAVYVTCATIDLADNQAEAQRMLESLRWDG</sequence>
<reference evidence="5" key="1">
    <citation type="submission" date="2016-11" db="EMBL/GenBank/DDBJ databases">
        <authorList>
            <person name="Varghese N."/>
            <person name="Submissions S."/>
        </authorList>
    </citation>
    <scope>NUCLEOTIDE SEQUENCE [LARGE SCALE GENOMIC DNA]</scope>
    <source>
        <strain evidence="5">DSM 12906</strain>
    </source>
</reference>
<feature type="transmembrane region" description="Helical" evidence="2">
    <location>
        <begin position="37"/>
        <end position="57"/>
    </location>
</feature>
<keyword evidence="5" id="KW-1185">Reference proteome</keyword>
<organism evidence="4 5">
    <name type="scientific">Tessaracoccus bendigoensis DSM 12906</name>
    <dbReference type="NCBI Taxonomy" id="1123357"/>
    <lineage>
        <taxon>Bacteria</taxon>
        <taxon>Bacillati</taxon>
        <taxon>Actinomycetota</taxon>
        <taxon>Actinomycetes</taxon>
        <taxon>Propionibacteriales</taxon>
        <taxon>Propionibacteriaceae</taxon>
        <taxon>Tessaracoccus</taxon>
    </lineage>
</organism>
<evidence type="ECO:0000256" key="1">
    <source>
        <dbReference type="SAM" id="MobiDB-lite"/>
    </source>
</evidence>
<evidence type="ECO:0000313" key="4">
    <source>
        <dbReference type="EMBL" id="SHI41499.1"/>
    </source>
</evidence>
<dbReference type="OrthoDB" id="5065474at2"/>